<evidence type="ECO:0000313" key="4">
    <source>
        <dbReference type="Proteomes" id="UP000315010"/>
    </source>
</evidence>
<evidence type="ECO:0000256" key="1">
    <source>
        <dbReference type="ARBA" id="ARBA00023002"/>
    </source>
</evidence>
<evidence type="ECO:0000313" key="3">
    <source>
        <dbReference type="EMBL" id="TWT76728.1"/>
    </source>
</evidence>
<dbReference type="GO" id="GO:0005829">
    <property type="term" value="C:cytosol"/>
    <property type="evidence" value="ECO:0007669"/>
    <property type="project" value="TreeGrafter"/>
</dbReference>
<dbReference type="Proteomes" id="UP000315010">
    <property type="component" value="Unassembled WGS sequence"/>
</dbReference>
<dbReference type="SUPFAM" id="SSF51430">
    <property type="entry name" value="NAD(P)-linked oxidoreductase"/>
    <property type="match status" value="1"/>
</dbReference>
<dbReference type="AlphaFoldDB" id="A0A5C5YPM4"/>
<dbReference type="InterPro" id="IPR050523">
    <property type="entry name" value="AKR_Detox_Biosynth"/>
</dbReference>
<dbReference type="Pfam" id="PF00248">
    <property type="entry name" value="Aldo_ket_red"/>
    <property type="match status" value="1"/>
</dbReference>
<gene>
    <name evidence="3" type="primary">gpr_2</name>
    <name evidence="3" type="ORF">CA13_72260</name>
</gene>
<dbReference type="GO" id="GO:0016491">
    <property type="term" value="F:oxidoreductase activity"/>
    <property type="evidence" value="ECO:0007669"/>
    <property type="project" value="UniProtKB-KW"/>
</dbReference>
<proteinExistence type="predicted"/>
<dbReference type="CDD" id="cd19094">
    <property type="entry name" value="AKR_Tas-like"/>
    <property type="match status" value="1"/>
</dbReference>
<dbReference type="EMBL" id="SJPJ01000002">
    <property type="protein sequence ID" value="TWT76728.1"/>
    <property type="molecule type" value="Genomic_DNA"/>
</dbReference>
<name>A0A5C5YPM4_9BACT</name>
<dbReference type="EC" id="1.1.1.-" evidence="3"/>
<accession>A0A5C5YPM4</accession>
<dbReference type="InterPro" id="IPR036812">
    <property type="entry name" value="NAD(P)_OxRdtase_dom_sf"/>
</dbReference>
<reference evidence="3 4" key="1">
    <citation type="submission" date="2019-02" db="EMBL/GenBank/DDBJ databases">
        <title>Deep-cultivation of Planctomycetes and their phenomic and genomic characterization uncovers novel biology.</title>
        <authorList>
            <person name="Wiegand S."/>
            <person name="Jogler M."/>
            <person name="Boedeker C."/>
            <person name="Pinto D."/>
            <person name="Vollmers J."/>
            <person name="Rivas-Marin E."/>
            <person name="Kohn T."/>
            <person name="Peeters S.H."/>
            <person name="Heuer A."/>
            <person name="Rast P."/>
            <person name="Oberbeckmann S."/>
            <person name="Bunk B."/>
            <person name="Jeske O."/>
            <person name="Meyerdierks A."/>
            <person name="Storesund J.E."/>
            <person name="Kallscheuer N."/>
            <person name="Luecker S."/>
            <person name="Lage O.M."/>
            <person name="Pohl T."/>
            <person name="Merkel B.J."/>
            <person name="Hornburger P."/>
            <person name="Mueller R.-W."/>
            <person name="Bruemmer F."/>
            <person name="Labrenz M."/>
            <person name="Spormann A.M."/>
            <person name="Op Den Camp H."/>
            <person name="Overmann J."/>
            <person name="Amann R."/>
            <person name="Jetten M.S.M."/>
            <person name="Mascher T."/>
            <person name="Medema M.H."/>
            <person name="Devos D.P."/>
            <person name="Kaster A.-K."/>
            <person name="Ovreas L."/>
            <person name="Rohde M."/>
            <person name="Galperin M.Y."/>
            <person name="Jogler C."/>
        </authorList>
    </citation>
    <scope>NUCLEOTIDE SEQUENCE [LARGE SCALE GENOMIC DNA]</scope>
    <source>
        <strain evidence="3 4">CA13</strain>
    </source>
</reference>
<evidence type="ECO:0000259" key="2">
    <source>
        <dbReference type="Pfam" id="PF00248"/>
    </source>
</evidence>
<dbReference type="InterPro" id="IPR020471">
    <property type="entry name" value="AKR"/>
</dbReference>
<dbReference type="PRINTS" id="PR00069">
    <property type="entry name" value="ALDKETRDTASE"/>
</dbReference>
<sequence>MVAFRYQPNSTKQDLTMEKRRLGSSGVYVTDICMGTMTFGSQCDEKSSHGICDLAYEAGIDFFDAAEIYPVPPSKDTVGLTEQIFGRWLKGKPRESVIVASKVTGPSHGWFCSPVRLGKASIDRHQIIRACDTSLTRLGTDYIDLYQIHWPDHGLPYEEVLGTLTELRDMGKVRVIGCSNETCWGVMKSLRAAEIEGLDRYETVQNNFSLINRRCESELAQVLRRENLSLLPYSPLGGGVLTGKYNEGPPSGARFTDYLLTGEPRQKRMAQRFVNERSVETARRLGDIAASIGVSVTALSVAWSRQHDFVASTIIGATSTEQLSESLEAKDLILDAETLARIDELDAEIPTPMTEDGLRRL</sequence>
<keyword evidence="4" id="KW-1185">Reference proteome</keyword>
<organism evidence="3 4">
    <name type="scientific">Novipirellula herctigrandis</name>
    <dbReference type="NCBI Taxonomy" id="2527986"/>
    <lineage>
        <taxon>Bacteria</taxon>
        <taxon>Pseudomonadati</taxon>
        <taxon>Planctomycetota</taxon>
        <taxon>Planctomycetia</taxon>
        <taxon>Pirellulales</taxon>
        <taxon>Pirellulaceae</taxon>
        <taxon>Novipirellula</taxon>
    </lineage>
</organism>
<keyword evidence="1 3" id="KW-0560">Oxidoreductase</keyword>
<dbReference type="Gene3D" id="3.20.20.100">
    <property type="entry name" value="NADP-dependent oxidoreductase domain"/>
    <property type="match status" value="1"/>
</dbReference>
<protein>
    <submittedName>
        <fullName evidence="3">L-glyceraldehyde 3-phosphate reductase</fullName>
        <ecNumber evidence="3">1.1.1.-</ecNumber>
    </submittedName>
</protein>
<feature type="domain" description="NADP-dependent oxidoreductase" evidence="2">
    <location>
        <begin position="32"/>
        <end position="346"/>
    </location>
</feature>
<comment type="caution">
    <text evidence="3">The sequence shown here is derived from an EMBL/GenBank/DDBJ whole genome shotgun (WGS) entry which is preliminary data.</text>
</comment>
<dbReference type="PANTHER" id="PTHR43364">
    <property type="entry name" value="NADH-SPECIFIC METHYLGLYOXAL REDUCTASE-RELATED"/>
    <property type="match status" value="1"/>
</dbReference>
<dbReference type="InterPro" id="IPR023210">
    <property type="entry name" value="NADP_OxRdtase_dom"/>
</dbReference>
<dbReference type="PANTHER" id="PTHR43364:SF4">
    <property type="entry name" value="NAD(P)-LINKED OXIDOREDUCTASE SUPERFAMILY PROTEIN"/>
    <property type="match status" value="1"/>
</dbReference>